<dbReference type="AlphaFoldDB" id="A0A0G0JTC4"/>
<organism evidence="2 3">
    <name type="scientific">Candidatus Falkowbacteria bacterium GW2011_GWE1_38_31</name>
    <dbReference type="NCBI Taxonomy" id="1618638"/>
    <lineage>
        <taxon>Bacteria</taxon>
        <taxon>Candidatus Falkowiibacteriota</taxon>
    </lineage>
</organism>
<gene>
    <name evidence="2" type="ORF">US91_C0008G0012</name>
</gene>
<dbReference type="EMBL" id="LBUU01000008">
    <property type="protein sequence ID" value="KKQ69892.1"/>
    <property type="molecule type" value="Genomic_DNA"/>
</dbReference>
<protein>
    <submittedName>
        <fullName evidence="2">Type 4 fimbrial biogenesis protein PilV</fullName>
    </submittedName>
</protein>
<keyword evidence="1" id="KW-0812">Transmembrane</keyword>
<accession>A0A0G0JTC4</accession>
<evidence type="ECO:0000256" key="1">
    <source>
        <dbReference type="SAM" id="Phobius"/>
    </source>
</evidence>
<proteinExistence type="predicted"/>
<dbReference type="Proteomes" id="UP000034022">
    <property type="component" value="Unassembled WGS sequence"/>
</dbReference>
<keyword evidence="1" id="KW-0472">Membrane</keyword>
<sequence>MKKFAIYDFRMANEIIRKSAIENQNPMILKKLKQSPGFSIIEASIVMAVVSIGLLGVFSLVMQNIQVQRGNKNMLVASMLAQEGIEMVRNVRDENWLVDPTNWDIGIADGADFDFKIDTDGIIDIDDASPANITDSDNARLFLDSVTNFYTHTSTGNIPTQYYRLITATPGGDLNSDGEDDYYKIKSHVQWQDRGVLKDYIAETYLYDWK</sequence>
<evidence type="ECO:0000313" key="3">
    <source>
        <dbReference type="Proteomes" id="UP000034022"/>
    </source>
</evidence>
<name>A0A0G0JTC4_9BACT</name>
<evidence type="ECO:0000313" key="2">
    <source>
        <dbReference type="EMBL" id="KKQ69892.1"/>
    </source>
</evidence>
<feature type="transmembrane region" description="Helical" evidence="1">
    <location>
        <begin position="40"/>
        <end position="62"/>
    </location>
</feature>
<comment type="caution">
    <text evidence="2">The sequence shown here is derived from an EMBL/GenBank/DDBJ whole genome shotgun (WGS) entry which is preliminary data.</text>
</comment>
<keyword evidence="1" id="KW-1133">Transmembrane helix</keyword>
<reference evidence="2 3" key="1">
    <citation type="journal article" date="2015" name="Nature">
        <title>rRNA introns, odd ribosomes, and small enigmatic genomes across a large radiation of phyla.</title>
        <authorList>
            <person name="Brown C.T."/>
            <person name="Hug L.A."/>
            <person name="Thomas B.C."/>
            <person name="Sharon I."/>
            <person name="Castelle C.J."/>
            <person name="Singh A."/>
            <person name="Wilkins M.J."/>
            <person name="Williams K.H."/>
            <person name="Banfield J.F."/>
        </authorList>
    </citation>
    <scope>NUCLEOTIDE SEQUENCE [LARGE SCALE GENOMIC DNA]</scope>
</reference>